<dbReference type="Pfam" id="PF04471">
    <property type="entry name" value="Mrr_cat"/>
    <property type="match status" value="1"/>
</dbReference>
<dbReference type="SUPFAM" id="SSF52980">
    <property type="entry name" value="Restriction endonuclease-like"/>
    <property type="match status" value="1"/>
</dbReference>
<dbReference type="InterPro" id="IPR052906">
    <property type="entry name" value="Type_IV_Methyl-Rstrct_Enzyme"/>
</dbReference>
<dbReference type="RefSeq" id="WP_183476106.1">
    <property type="nucleotide sequence ID" value="NZ_JACIFO010000002.1"/>
</dbReference>
<dbReference type="GO" id="GO:0003677">
    <property type="term" value="F:DNA binding"/>
    <property type="evidence" value="ECO:0007669"/>
    <property type="project" value="InterPro"/>
</dbReference>
<keyword evidence="4" id="KW-1185">Reference proteome</keyword>
<comment type="caution">
    <text evidence="3">The sequence shown here is derived from an EMBL/GenBank/DDBJ whole genome shotgun (WGS) entry which is preliminary data.</text>
</comment>
<evidence type="ECO:0000313" key="3">
    <source>
        <dbReference type="EMBL" id="MBB4118273.1"/>
    </source>
</evidence>
<dbReference type="Proteomes" id="UP000553034">
    <property type="component" value="Unassembled WGS sequence"/>
</dbReference>
<reference evidence="3 4" key="1">
    <citation type="submission" date="2020-08" db="EMBL/GenBank/DDBJ databases">
        <title>Genomic Encyclopedia of Type Strains, Phase IV (KMG-IV): sequencing the most valuable type-strain genomes for metagenomic binning, comparative biology and taxonomic classification.</title>
        <authorList>
            <person name="Goeker M."/>
        </authorList>
    </citation>
    <scope>NUCLEOTIDE SEQUENCE [LARGE SCALE GENOMIC DNA]</scope>
    <source>
        <strain evidence="3 4">DSM 29568</strain>
    </source>
</reference>
<dbReference type="GO" id="GO:0009307">
    <property type="term" value="P:DNA restriction-modification system"/>
    <property type="evidence" value="ECO:0007669"/>
    <property type="project" value="InterPro"/>
</dbReference>
<dbReference type="GO" id="GO:0015666">
    <property type="term" value="F:restriction endodeoxyribonuclease activity"/>
    <property type="evidence" value="ECO:0007669"/>
    <property type="project" value="TreeGrafter"/>
</dbReference>
<organism evidence="3 4">
    <name type="scientific">Mesonia hippocampi</name>
    <dbReference type="NCBI Taxonomy" id="1628250"/>
    <lineage>
        <taxon>Bacteria</taxon>
        <taxon>Pseudomonadati</taxon>
        <taxon>Bacteroidota</taxon>
        <taxon>Flavobacteriia</taxon>
        <taxon>Flavobacteriales</taxon>
        <taxon>Flavobacteriaceae</taxon>
        <taxon>Mesonia</taxon>
    </lineage>
</organism>
<dbReference type="InterPro" id="IPR011335">
    <property type="entry name" value="Restrct_endonuc-II-like"/>
</dbReference>
<proteinExistence type="predicted"/>
<name>A0A840ENV0_9FLAO</name>
<dbReference type="PANTHER" id="PTHR30015:SF7">
    <property type="entry name" value="TYPE IV METHYL-DIRECTED RESTRICTION ENZYME ECOKMRR"/>
    <property type="match status" value="1"/>
</dbReference>
<feature type="coiled-coil region" evidence="1">
    <location>
        <begin position="200"/>
        <end position="227"/>
    </location>
</feature>
<gene>
    <name evidence="3" type="ORF">GGR32_000547</name>
</gene>
<dbReference type="EMBL" id="JACIFO010000002">
    <property type="protein sequence ID" value="MBB4118273.1"/>
    <property type="molecule type" value="Genomic_DNA"/>
</dbReference>
<accession>A0A840ENV0</accession>
<dbReference type="AlphaFoldDB" id="A0A840ENV0"/>
<protein>
    <submittedName>
        <fullName evidence="3">Restriction system protein</fullName>
    </submittedName>
</protein>
<dbReference type="InterPro" id="IPR011856">
    <property type="entry name" value="tRNA_endonuc-like_dom_sf"/>
</dbReference>
<sequence length="583" mass="67909">MKYELHSIITRQEYTRSNDIKYVAEIQHLGLSKFRVLKDTDSYILRNKINSQFKTWDNQWERQEAKRLKDLKRSNNKAVANEETLEAQKVLENLDNILTHTLKIDDTIDWSTLKDKSKFQEPNPKKHINEELNNLPIPVHTPKPEKPYSNQFKPKLRLLDWIISSKKRKKKETANRAFQEALINWQSKCEKIDEKFDNEIEWYNTQIKRINEKYNKLEEKWKKNKEEFYIEQKEANIKIDKLKKIYLNKDKQAILHYCEIVLNNSTYPEYFPKDFELEYNPENGIIIVEYMLPTLEDMPTLKEVKYITTKDELKKYYITEAKKRKIYDEVIYKITLRTIHELFEADTASAINSVVFNGWVNSINKATGKPVNNCIVSLKTDKKEFEEIDLSQIDPKACFKNLKGIGSSKLNALVSIQPIIQIEKSDKRFTESYDVAIDAEGENLAAMPWEDFEHLIRELFEKEFSNNGGEVKVTQASRDGGVDAIAFDPDPIRGGKIVIQAKRYTNTVGVSAVRDLYGTVLNEGATKGILVTTADYGPDAYNFSKNKPLTLMNGANLLYLLEKHGHKSRIDIKEAKNILKQKE</sequence>
<dbReference type="PANTHER" id="PTHR30015">
    <property type="entry name" value="MRR RESTRICTION SYSTEM PROTEIN"/>
    <property type="match status" value="1"/>
</dbReference>
<evidence type="ECO:0000313" key="4">
    <source>
        <dbReference type="Proteomes" id="UP000553034"/>
    </source>
</evidence>
<feature type="domain" description="Restriction endonuclease type IV Mrr" evidence="2">
    <location>
        <begin position="445"/>
        <end position="561"/>
    </location>
</feature>
<evidence type="ECO:0000259" key="2">
    <source>
        <dbReference type="Pfam" id="PF04471"/>
    </source>
</evidence>
<dbReference type="InterPro" id="IPR007560">
    <property type="entry name" value="Restrct_endonuc_IV_Mrr"/>
</dbReference>
<keyword evidence="1" id="KW-0175">Coiled coil</keyword>
<evidence type="ECO:0000256" key="1">
    <source>
        <dbReference type="SAM" id="Coils"/>
    </source>
</evidence>
<dbReference type="Gene3D" id="3.40.1350.10">
    <property type="match status" value="1"/>
</dbReference>